<sequence length="311" mass="32378">MRIARPTSAVLVLAALTLSACGGQGSPESESGATPAEGFPGTVTDARGEVTLDTAPERIVSLSPSSTEMLFAIGAGDQVTAVDEYSNFPEEAPVTDLSGFTPSVEAISEHDPDLVVLAREAEETAEQLEQIDVPVLVMPAAVTLDDTYAQMRLLGEATGHANEAAQAAGEVEAEVDGIVEAAREEIGDTDLSYYHELDDGMYSVTSDTFIGQIYAEFGLTNIADSVDDTAGGYPQLSAEYIVEQDPDLVFLAYGGADAADDLADRPAFDGIAAARNGDIVELDPDIASRWGPRVTDLAASVAEAVTAADQG</sequence>
<evidence type="ECO:0000259" key="5">
    <source>
        <dbReference type="PROSITE" id="PS50983"/>
    </source>
</evidence>
<feature type="region of interest" description="Disordered" evidence="3">
    <location>
        <begin position="22"/>
        <end position="44"/>
    </location>
</feature>
<feature type="signal peptide" evidence="4">
    <location>
        <begin position="1"/>
        <end position="22"/>
    </location>
</feature>
<dbReference type="EMBL" id="JBHSBH010000015">
    <property type="protein sequence ID" value="MFC3999568.1"/>
    <property type="molecule type" value="Genomic_DNA"/>
</dbReference>
<reference evidence="7" key="1">
    <citation type="journal article" date="2019" name="Int. J. Syst. Evol. Microbiol.">
        <title>The Global Catalogue of Microorganisms (GCM) 10K type strain sequencing project: providing services to taxonomists for standard genome sequencing and annotation.</title>
        <authorList>
            <consortium name="The Broad Institute Genomics Platform"/>
            <consortium name="The Broad Institute Genome Sequencing Center for Infectious Disease"/>
            <person name="Wu L."/>
            <person name="Ma J."/>
        </authorList>
    </citation>
    <scope>NUCLEOTIDE SEQUENCE [LARGE SCALE GENOMIC DNA]</scope>
    <source>
        <strain evidence="7">TBRC 1826</strain>
    </source>
</reference>
<dbReference type="SUPFAM" id="SSF53807">
    <property type="entry name" value="Helical backbone' metal receptor"/>
    <property type="match status" value="1"/>
</dbReference>
<feature type="chain" id="PRO_5046480378" evidence="4">
    <location>
        <begin position="23"/>
        <end position="311"/>
    </location>
</feature>
<dbReference type="PROSITE" id="PS51257">
    <property type="entry name" value="PROKAR_LIPOPROTEIN"/>
    <property type="match status" value="1"/>
</dbReference>
<protein>
    <submittedName>
        <fullName evidence="6">ABC transporter substrate-binding protein</fullName>
    </submittedName>
</protein>
<dbReference type="PANTHER" id="PTHR30535">
    <property type="entry name" value="VITAMIN B12-BINDING PROTEIN"/>
    <property type="match status" value="1"/>
</dbReference>
<name>A0ABV8FWT9_9ACTN</name>
<dbReference type="PROSITE" id="PS50983">
    <property type="entry name" value="FE_B12_PBP"/>
    <property type="match status" value="1"/>
</dbReference>
<accession>A0ABV8FWT9</accession>
<dbReference type="InterPro" id="IPR050902">
    <property type="entry name" value="ABC_Transporter_SBP"/>
</dbReference>
<gene>
    <name evidence="6" type="ORF">ACFOVU_26885</name>
</gene>
<feature type="domain" description="Fe/B12 periplasmic-binding" evidence="5">
    <location>
        <begin position="58"/>
        <end position="309"/>
    </location>
</feature>
<keyword evidence="2 4" id="KW-0732">Signal</keyword>
<comment type="caution">
    <text evidence="6">The sequence shown here is derived from an EMBL/GenBank/DDBJ whole genome shotgun (WGS) entry which is preliminary data.</text>
</comment>
<evidence type="ECO:0000313" key="6">
    <source>
        <dbReference type="EMBL" id="MFC3999568.1"/>
    </source>
</evidence>
<dbReference type="Pfam" id="PF01497">
    <property type="entry name" value="Peripla_BP_2"/>
    <property type="match status" value="1"/>
</dbReference>
<evidence type="ECO:0000256" key="1">
    <source>
        <dbReference type="ARBA" id="ARBA00008814"/>
    </source>
</evidence>
<proteinExistence type="inferred from homology"/>
<organism evidence="6 7">
    <name type="scientific">Nocardiopsis sediminis</name>
    <dbReference type="NCBI Taxonomy" id="1778267"/>
    <lineage>
        <taxon>Bacteria</taxon>
        <taxon>Bacillati</taxon>
        <taxon>Actinomycetota</taxon>
        <taxon>Actinomycetes</taxon>
        <taxon>Streptosporangiales</taxon>
        <taxon>Nocardiopsidaceae</taxon>
        <taxon>Nocardiopsis</taxon>
    </lineage>
</organism>
<dbReference type="PANTHER" id="PTHR30535:SF34">
    <property type="entry name" value="MOLYBDATE-BINDING PROTEIN MOLA"/>
    <property type="match status" value="1"/>
</dbReference>
<evidence type="ECO:0000256" key="4">
    <source>
        <dbReference type="SAM" id="SignalP"/>
    </source>
</evidence>
<comment type="similarity">
    <text evidence="1">Belongs to the bacterial solute-binding protein 8 family.</text>
</comment>
<evidence type="ECO:0000256" key="2">
    <source>
        <dbReference type="ARBA" id="ARBA00022729"/>
    </source>
</evidence>
<dbReference type="Gene3D" id="3.40.50.1980">
    <property type="entry name" value="Nitrogenase molybdenum iron protein domain"/>
    <property type="match status" value="2"/>
</dbReference>
<dbReference type="RefSeq" id="WP_378538047.1">
    <property type="nucleotide sequence ID" value="NZ_JBHSBH010000015.1"/>
</dbReference>
<dbReference type="InterPro" id="IPR002491">
    <property type="entry name" value="ABC_transptr_periplasmic_BD"/>
</dbReference>
<evidence type="ECO:0000256" key="3">
    <source>
        <dbReference type="SAM" id="MobiDB-lite"/>
    </source>
</evidence>
<dbReference type="InterPro" id="IPR054828">
    <property type="entry name" value="Vit_B12_bind_prot"/>
</dbReference>
<dbReference type="CDD" id="cd01143">
    <property type="entry name" value="YvrC"/>
    <property type="match status" value="1"/>
</dbReference>
<dbReference type="NCBIfam" id="NF038402">
    <property type="entry name" value="TroA_like"/>
    <property type="match status" value="1"/>
</dbReference>
<keyword evidence="7" id="KW-1185">Reference proteome</keyword>
<dbReference type="Proteomes" id="UP001595847">
    <property type="component" value="Unassembled WGS sequence"/>
</dbReference>
<evidence type="ECO:0000313" key="7">
    <source>
        <dbReference type="Proteomes" id="UP001595847"/>
    </source>
</evidence>